<dbReference type="Pfam" id="PF25168">
    <property type="entry name" value="Beta-prop_WDR36-Utp21_2nd"/>
    <property type="match status" value="1"/>
</dbReference>
<dbReference type="PROSITE" id="PS50082">
    <property type="entry name" value="WD_REPEATS_2"/>
    <property type="match status" value="1"/>
</dbReference>
<feature type="repeat" description="WD" evidence="1">
    <location>
        <begin position="121"/>
        <end position="162"/>
    </location>
</feature>
<dbReference type="AlphaFoldDB" id="A0A4V6YSX4"/>
<evidence type="ECO:0000259" key="2">
    <source>
        <dbReference type="Pfam" id="PF04192"/>
    </source>
</evidence>
<organism evidence="3 4">
    <name type="scientific">Steinernema carpocapsae</name>
    <name type="common">Entomopathogenic nematode</name>
    <dbReference type="NCBI Taxonomy" id="34508"/>
    <lineage>
        <taxon>Eukaryota</taxon>
        <taxon>Metazoa</taxon>
        <taxon>Ecdysozoa</taxon>
        <taxon>Nematoda</taxon>
        <taxon>Chromadorea</taxon>
        <taxon>Rhabditida</taxon>
        <taxon>Tylenchina</taxon>
        <taxon>Panagrolaimomorpha</taxon>
        <taxon>Strongyloidoidea</taxon>
        <taxon>Steinernematidae</taxon>
        <taxon>Steinernema</taxon>
    </lineage>
</organism>
<sequence length="490" mass="55028">MAFAGYSSGHVDVFNIQSGACRGSFIDGTDAKGSQLEQAHHHPICGVESDQLNRTLISCDTNGVLKFWNIKEMKYEGKISLASNITKIHLNRANRMVAVAFESGDIKVVDILLKRTVRHLKRAHRVVINDMTFSPDGKWMVTSDSAGFVKVWDLMTNNLIDVMSFEHACIGLSFTENGAYLATIHAGQRGIYLWANMVLFGTSVNICALKNDERTNVHFASLPNLSSVVNEKELEEAKDEESDEEENVTNVTVTKAEDDQMDCDYPSTIEEDENEPVLVGFSGLPPTRWANLPDLDIIRARNKPKEGPKKPVNAPFFLPSVSTVGGFEFEKENVGGKEGEKTKALMAKRKLLEMDTVLMQNLYSEDSTEEESGQRSSLLAFENLKQCSISSVDFQISSLPVSAFARFFRMCRFALALTSNFEVIQAYVSVMFKYHNAELLETEAEDGDRRREVYEELDRLMHALQKKWDCLENTLLDNASMIQWIKSALI</sequence>
<reference evidence="3 4" key="2">
    <citation type="journal article" date="2019" name="G3 (Bethesda)">
        <title>Hybrid Assembly of the Genome of the Entomopathogenic Nematode Steinernema carpocapsae Identifies the X-Chromosome.</title>
        <authorList>
            <person name="Serra L."/>
            <person name="Macchietto M."/>
            <person name="Macias-Munoz A."/>
            <person name="McGill C.J."/>
            <person name="Rodriguez I.M."/>
            <person name="Rodriguez B."/>
            <person name="Murad R."/>
            <person name="Mortazavi A."/>
        </authorList>
    </citation>
    <scope>NUCLEOTIDE SEQUENCE [LARGE SCALE GENOMIC DNA]</scope>
    <source>
        <strain evidence="3 4">ALL</strain>
    </source>
</reference>
<feature type="domain" description="WDR36/Utp21 C-terminal" evidence="2">
    <location>
        <begin position="278"/>
        <end position="486"/>
    </location>
</feature>
<dbReference type="PROSITE" id="PS50294">
    <property type="entry name" value="WD_REPEATS_REGION"/>
    <property type="match status" value="1"/>
</dbReference>
<comment type="caution">
    <text evidence="3">The sequence shown here is derived from an EMBL/GenBank/DDBJ whole genome shotgun (WGS) entry which is preliminary data.</text>
</comment>
<dbReference type="PANTHER" id="PTHR22840">
    <property type="entry name" value="WD REPEAT-CONTAINING PROTEIN 36"/>
    <property type="match status" value="1"/>
</dbReference>
<dbReference type="SUPFAM" id="SSF50978">
    <property type="entry name" value="WD40 repeat-like"/>
    <property type="match status" value="1"/>
</dbReference>
<dbReference type="GO" id="GO:0032040">
    <property type="term" value="C:small-subunit processome"/>
    <property type="evidence" value="ECO:0007669"/>
    <property type="project" value="InterPro"/>
</dbReference>
<gene>
    <name evidence="3" type="ORF">L596_004317</name>
</gene>
<name>A0A4V6YSX4_STECR</name>
<dbReference type="STRING" id="34508.A0A4V6YSX4"/>
<dbReference type="GO" id="GO:0006364">
    <property type="term" value="P:rRNA processing"/>
    <property type="evidence" value="ECO:0007669"/>
    <property type="project" value="InterPro"/>
</dbReference>
<accession>A0A4V6YSX4</accession>
<proteinExistence type="predicted"/>
<keyword evidence="1" id="KW-0853">WD repeat</keyword>
<dbReference type="Proteomes" id="UP000298663">
    <property type="component" value="Unassembled WGS sequence"/>
</dbReference>
<keyword evidence="4" id="KW-1185">Reference proteome</keyword>
<dbReference type="Gene3D" id="2.130.10.10">
    <property type="entry name" value="YVTN repeat-like/Quinoprotein amine dehydrogenase"/>
    <property type="match status" value="1"/>
</dbReference>
<dbReference type="EMBL" id="AZBU02000001">
    <property type="protein sequence ID" value="TMS37373.1"/>
    <property type="molecule type" value="Genomic_DNA"/>
</dbReference>
<dbReference type="SMART" id="SM00320">
    <property type="entry name" value="WD40"/>
    <property type="match status" value="4"/>
</dbReference>
<dbReference type="Pfam" id="PF04192">
    <property type="entry name" value="Utp21"/>
    <property type="match status" value="1"/>
</dbReference>
<protein>
    <recommendedName>
        <fullName evidence="2">WDR36/Utp21 C-terminal domain-containing protein</fullName>
    </recommendedName>
</protein>
<dbReference type="PANTHER" id="PTHR22840:SF12">
    <property type="entry name" value="WD REPEAT-CONTAINING PROTEIN 36"/>
    <property type="match status" value="1"/>
</dbReference>
<evidence type="ECO:0000256" key="1">
    <source>
        <dbReference type="PROSITE-ProRule" id="PRU00221"/>
    </source>
</evidence>
<evidence type="ECO:0000313" key="3">
    <source>
        <dbReference type="EMBL" id="TMS37373.1"/>
    </source>
</evidence>
<dbReference type="InterPro" id="IPR015943">
    <property type="entry name" value="WD40/YVTN_repeat-like_dom_sf"/>
</dbReference>
<dbReference type="InterPro" id="IPR007319">
    <property type="entry name" value="WDR36/Utp21_C"/>
</dbReference>
<dbReference type="OrthoDB" id="5867505at2759"/>
<reference evidence="3 4" key="1">
    <citation type="journal article" date="2015" name="Genome Biol.">
        <title>Comparative genomics of Steinernema reveals deeply conserved gene regulatory networks.</title>
        <authorList>
            <person name="Dillman A.R."/>
            <person name="Macchietto M."/>
            <person name="Porter C.F."/>
            <person name="Rogers A."/>
            <person name="Williams B."/>
            <person name="Antoshechkin I."/>
            <person name="Lee M.M."/>
            <person name="Goodwin Z."/>
            <person name="Lu X."/>
            <person name="Lewis E.E."/>
            <person name="Goodrich-Blair H."/>
            <person name="Stock S.P."/>
            <person name="Adams B.J."/>
            <person name="Sternberg P.W."/>
            <person name="Mortazavi A."/>
        </authorList>
    </citation>
    <scope>NUCLEOTIDE SEQUENCE [LARGE SCALE GENOMIC DNA]</scope>
    <source>
        <strain evidence="3 4">ALL</strain>
    </source>
</reference>
<dbReference type="InterPro" id="IPR036322">
    <property type="entry name" value="WD40_repeat_dom_sf"/>
</dbReference>
<dbReference type="GO" id="GO:0034388">
    <property type="term" value="C:Pwp2p-containing subcomplex of 90S preribosome"/>
    <property type="evidence" value="ECO:0007669"/>
    <property type="project" value="TreeGrafter"/>
</dbReference>
<evidence type="ECO:0000313" key="4">
    <source>
        <dbReference type="Proteomes" id="UP000298663"/>
    </source>
</evidence>
<dbReference type="InterPro" id="IPR001680">
    <property type="entry name" value="WD40_rpt"/>
</dbReference>